<evidence type="ECO:0000259" key="4">
    <source>
        <dbReference type="Pfam" id="PF00206"/>
    </source>
</evidence>
<dbReference type="Gene3D" id="1.10.275.10">
    <property type="entry name" value="Fumarase/aspartase (N-terminal domain)"/>
    <property type="match status" value="1"/>
</dbReference>
<evidence type="ECO:0000256" key="2">
    <source>
        <dbReference type="ARBA" id="ARBA00034772"/>
    </source>
</evidence>
<dbReference type="PANTHER" id="PTHR43172:SF2">
    <property type="entry name" value="ADENYLOSUCCINATE LYASE C-TERMINAL DOMAIN-CONTAINING PROTEIN"/>
    <property type="match status" value="1"/>
</dbReference>
<sequence>MTATGVHGLLDPGAAYGFALAGDAAVLAAMVRAELAWVRALADAGRAPAELPDALAAAVSVDPLDLVSVADRAAEGGNPVIPVVDDLRARAGGERAARFVHRGLTSQDVLDTALMLVAADTLDDVAASLVRAGDALAVHAEAHAGSVMMGRTLTQHAVPVTFGLRAAQWLASVHDALRDVHECRAALPVQCGGAAGTRAGVLVAGATHVEADDTARPTGTGSGGEGLDLPGRWGELVGLSAPSLPWHTRRRPVTRLGDTLSAVLSAVGHVATDVTTLSRPEIGELSEGLAAGEGRSSTMPHKRNPVRAVLVRASAVQAGPLAGTLHQCAALTVDERPDGAWHAEWPTLQRLLCLAATAADQTAALAEGLQVHADVMRRRVEEAGGLALSEWRGLVRDLPGAPQPPRGARAGDYLGDSGPMTDETIRRWRERTPR</sequence>
<evidence type="ECO:0000256" key="1">
    <source>
        <dbReference type="ARBA" id="ARBA00023239"/>
    </source>
</evidence>
<dbReference type="PANTHER" id="PTHR43172">
    <property type="entry name" value="ADENYLOSUCCINATE LYASE"/>
    <property type="match status" value="1"/>
</dbReference>
<feature type="compositionally biased region" description="Basic and acidic residues" evidence="3">
    <location>
        <begin position="423"/>
        <end position="434"/>
    </location>
</feature>
<protein>
    <submittedName>
        <fullName evidence="5">3-carboxy-cis,cis-muconate cycloisomerase</fullName>
    </submittedName>
</protein>
<feature type="region of interest" description="Disordered" evidence="3">
    <location>
        <begin position="397"/>
        <end position="434"/>
    </location>
</feature>
<dbReference type="InterPro" id="IPR000362">
    <property type="entry name" value="Fumarate_lyase_fam"/>
</dbReference>
<keyword evidence="6" id="KW-1185">Reference proteome</keyword>
<dbReference type="RefSeq" id="WP_022921367.1">
    <property type="nucleotide sequence ID" value="NZ_BMLB01000003.1"/>
</dbReference>
<evidence type="ECO:0000313" key="5">
    <source>
        <dbReference type="EMBL" id="GGK69798.1"/>
    </source>
</evidence>
<dbReference type="SUPFAM" id="SSF48557">
    <property type="entry name" value="L-aspartase-like"/>
    <property type="match status" value="1"/>
</dbReference>
<accession>A0ABQ2F8C8</accession>
<gene>
    <name evidence="5" type="ORF">GCM10011509_17750</name>
</gene>
<evidence type="ECO:0000256" key="3">
    <source>
        <dbReference type="SAM" id="MobiDB-lite"/>
    </source>
</evidence>
<keyword evidence="1" id="KW-0456">Lyase</keyword>
<comment type="similarity">
    <text evidence="2">Belongs to the class-II fumarase/aspartase family.</text>
</comment>
<dbReference type="InterPro" id="IPR024083">
    <property type="entry name" value="Fumarase/histidase_N"/>
</dbReference>
<dbReference type="InterPro" id="IPR008948">
    <property type="entry name" value="L-Aspartase-like"/>
</dbReference>
<dbReference type="PRINTS" id="PR00149">
    <property type="entry name" value="FUMRATELYASE"/>
</dbReference>
<name>A0ABQ2F8C8_9MICO</name>
<dbReference type="InterPro" id="IPR022761">
    <property type="entry name" value="Fumarate_lyase_N"/>
</dbReference>
<dbReference type="Gene3D" id="1.20.200.10">
    <property type="entry name" value="Fumarase/aspartase (Central domain)"/>
    <property type="match status" value="1"/>
</dbReference>
<evidence type="ECO:0000313" key="6">
    <source>
        <dbReference type="Proteomes" id="UP000662111"/>
    </source>
</evidence>
<feature type="domain" description="Fumarate lyase N-terminal" evidence="4">
    <location>
        <begin position="253"/>
        <end position="317"/>
    </location>
</feature>
<dbReference type="Pfam" id="PF00206">
    <property type="entry name" value="Lyase_1"/>
    <property type="match status" value="2"/>
</dbReference>
<dbReference type="EMBL" id="BMLB01000003">
    <property type="protein sequence ID" value="GGK69798.1"/>
    <property type="molecule type" value="Genomic_DNA"/>
</dbReference>
<proteinExistence type="inferred from homology"/>
<comment type="caution">
    <text evidence="5">The sequence shown here is derived from an EMBL/GenBank/DDBJ whole genome shotgun (WGS) entry which is preliminary data.</text>
</comment>
<feature type="domain" description="Fumarate lyase N-terminal" evidence="4">
    <location>
        <begin position="95"/>
        <end position="200"/>
    </location>
</feature>
<organism evidence="5 6">
    <name type="scientific">Ornithinimicrobium pekingense</name>
    <dbReference type="NCBI Taxonomy" id="384677"/>
    <lineage>
        <taxon>Bacteria</taxon>
        <taxon>Bacillati</taxon>
        <taxon>Actinomycetota</taxon>
        <taxon>Actinomycetes</taxon>
        <taxon>Micrococcales</taxon>
        <taxon>Ornithinimicrobiaceae</taxon>
        <taxon>Ornithinimicrobium</taxon>
    </lineage>
</organism>
<dbReference type="Proteomes" id="UP000662111">
    <property type="component" value="Unassembled WGS sequence"/>
</dbReference>
<reference evidence="6" key="1">
    <citation type="journal article" date="2019" name="Int. J. Syst. Evol. Microbiol.">
        <title>The Global Catalogue of Microorganisms (GCM) 10K type strain sequencing project: providing services to taxonomists for standard genome sequencing and annotation.</title>
        <authorList>
            <consortium name="The Broad Institute Genomics Platform"/>
            <consortium name="The Broad Institute Genome Sequencing Center for Infectious Disease"/>
            <person name="Wu L."/>
            <person name="Ma J."/>
        </authorList>
    </citation>
    <scope>NUCLEOTIDE SEQUENCE [LARGE SCALE GENOMIC DNA]</scope>
    <source>
        <strain evidence="6">CGMCC 1.5362</strain>
    </source>
</reference>